<dbReference type="RefSeq" id="WP_107573520.1">
    <property type="nucleotide sequence ID" value="NZ_PZPL01000001.1"/>
</dbReference>
<organism evidence="3 4">
    <name type="scientific">Rathayibacter caricis DSM 15933</name>
    <dbReference type="NCBI Taxonomy" id="1328867"/>
    <lineage>
        <taxon>Bacteria</taxon>
        <taxon>Bacillati</taxon>
        <taxon>Actinomycetota</taxon>
        <taxon>Actinomycetes</taxon>
        <taxon>Micrococcales</taxon>
        <taxon>Microbacteriaceae</taxon>
        <taxon>Rathayibacter</taxon>
    </lineage>
</organism>
<keyword evidence="2" id="KW-0472">Membrane</keyword>
<evidence type="ECO:0000313" key="4">
    <source>
        <dbReference type="Proteomes" id="UP000241085"/>
    </source>
</evidence>
<protein>
    <submittedName>
        <fullName evidence="3">Uncharacterized protein</fullName>
    </submittedName>
</protein>
<comment type="caution">
    <text evidence="3">The sequence shown here is derived from an EMBL/GenBank/DDBJ whole genome shotgun (WGS) entry which is preliminary data.</text>
</comment>
<name>A0A2T4UQ80_9MICO</name>
<dbReference type="AlphaFoldDB" id="A0A2T4UQ80"/>
<reference evidence="3 4" key="1">
    <citation type="submission" date="2018-03" db="EMBL/GenBank/DDBJ databases">
        <title>Bacteriophage NCPPB3778 and a type I-E CRISPR drive the evolution of the US Biological Select Agent, Rathayibacter toxicus.</title>
        <authorList>
            <person name="Davis E.W.II."/>
            <person name="Tabima J.F."/>
            <person name="Weisberg A.J."/>
            <person name="Dantas Lopes L."/>
            <person name="Wiseman M.S."/>
            <person name="Wiseman M.S."/>
            <person name="Pupko T."/>
            <person name="Belcher M.S."/>
            <person name="Sechler A.J."/>
            <person name="Tancos M.A."/>
            <person name="Schroeder B.K."/>
            <person name="Murray T.D."/>
            <person name="Luster D.G."/>
            <person name="Schneider W.L."/>
            <person name="Rogers E."/>
            <person name="Andreote F.D."/>
            <person name="Grunwald N.J."/>
            <person name="Putnam M.L."/>
            <person name="Chang J.H."/>
        </authorList>
    </citation>
    <scope>NUCLEOTIDE SEQUENCE [LARGE SCALE GENOMIC DNA]</scope>
    <source>
        <strain evidence="3 4">DSM 15933</strain>
    </source>
</reference>
<feature type="region of interest" description="Disordered" evidence="1">
    <location>
        <begin position="82"/>
        <end position="103"/>
    </location>
</feature>
<dbReference type="EMBL" id="PZPL01000001">
    <property type="protein sequence ID" value="PTL71679.1"/>
    <property type="molecule type" value="Genomic_DNA"/>
</dbReference>
<evidence type="ECO:0000313" key="3">
    <source>
        <dbReference type="EMBL" id="PTL71679.1"/>
    </source>
</evidence>
<evidence type="ECO:0000256" key="1">
    <source>
        <dbReference type="SAM" id="MobiDB-lite"/>
    </source>
</evidence>
<sequence>MSRRPVFWRGLLLAWTILLWLVVAAVLAVAASLPTSYEWSNDEIPPIAILQNALRVVAPAVLTAAFAQTAATVALSVARTKRPAPVPAEEDDPWQQDAVLLTR</sequence>
<accession>A0A2T4UQ80</accession>
<keyword evidence="2" id="KW-1133">Transmembrane helix</keyword>
<proteinExistence type="predicted"/>
<keyword evidence="4" id="KW-1185">Reference proteome</keyword>
<gene>
    <name evidence="3" type="ORF">C1I63_01650</name>
</gene>
<keyword evidence="2" id="KW-0812">Transmembrane</keyword>
<feature type="transmembrane region" description="Helical" evidence="2">
    <location>
        <begin position="54"/>
        <end position="75"/>
    </location>
</feature>
<evidence type="ECO:0000256" key="2">
    <source>
        <dbReference type="SAM" id="Phobius"/>
    </source>
</evidence>
<dbReference type="Proteomes" id="UP000241085">
    <property type="component" value="Unassembled WGS sequence"/>
</dbReference>